<evidence type="ECO:0000313" key="5">
    <source>
        <dbReference type="Proteomes" id="UP000180175"/>
    </source>
</evidence>
<dbReference type="EMBL" id="LQXD01000129">
    <property type="protein sequence ID" value="OIJ12126.1"/>
    <property type="molecule type" value="Genomic_DNA"/>
</dbReference>
<name>A0A1S2LIB7_9BACI</name>
<feature type="transmembrane region" description="Helical" evidence="1">
    <location>
        <begin position="359"/>
        <end position="379"/>
    </location>
</feature>
<feature type="transmembrane region" description="Helical" evidence="1">
    <location>
        <begin position="901"/>
        <end position="924"/>
    </location>
</feature>
<feature type="transmembrane region" description="Helical" evidence="1">
    <location>
        <begin position="385"/>
        <end position="410"/>
    </location>
</feature>
<feature type="transmembrane region" description="Helical" evidence="1">
    <location>
        <begin position="843"/>
        <end position="861"/>
    </location>
</feature>
<dbReference type="PANTHER" id="PTHR32063:SF0">
    <property type="entry name" value="SWARMING MOTILITY PROTEIN SWRC"/>
    <property type="match status" value="1"/>
</dbReference>
<dbReference type="Gene3D" id="3.30.70.1320">
    <property type="entry name" value="Multidrug efflux transporter AcrB pore domain like"/>
    <property type="match status" value="1"/>
</dbReference>
<reference evidence="4 5" key="3">
    <citation type="journal article" date="2019" name="Int. J. Syst. Evol. Microbiol.">
        <title>Anaerobacillus isosaccharinicus sp. nov., an alkaliphilic bacterium which degrades isosaccharinic acid.</title>
        <authorList>
            <person name="Bassil N.M."/>
            <person name="Lloyd J.R."/>
        </authorList>
    </citation>
    <scope>NUCLEOTIDE SEQUENCE [LARGE SCALE GENOMIC DNA]</scope>
    <source>
        <strain evidence="4 5">NB2006</strain>
    </source>
</reference>
<reference evidence="4 5" key="2">
    <citation type="journal article" date="2017" name="Genome Announc.">
        <title>Draft Genome Sequences of Four Alkaliphilic Bacteria Belonging to the Anaerobacillus Genus.</title>
        <authorList>
            <person name="Bassil N.M."/>
            <person name="Lloyd J.R."/>
        </authorList>
    </citation>
    <scope>NUCLEOTIDE SEQUENCE [LARGE SCALE GENOMIC DNA]</scope>
    <source>
        <strain evidence="4 5">NB2006</strain>
    </source>
</reference>
<dbReference type="InterPro" id="IPR027463">
    <property type="entry name" value="AcrB_DN_DC_subdom"/>
</dbReference>
<dbReference type="AlphaFoldDB" id="A0A1S2LIB7"/>
<reference evidence="3 5" key="1">
    <citation type="submission" date="2016-10" db="EMBL/GenBank/DDBJ databases">
        <title>Draft genome sequences of four alkaliphilic bacteria belonging to the Anaerobacillus genus.</title>
        <authorList>
            <person name="Bassil N.M."/>
            <person name="Lloyd J.R."/>
        </authorList>
    </citation>
    <scope>NUCLEOTIDE SEQUENCE [LARGE SCALE GENOMIC DNA]</scope>
    <source>
        <strain evidence="3 5">NB2006</strain>
    </source>
</reference>
<dbReference type="PANTHER" id="PTHR32063">
    <property type="match status" value="1"/>
</dbReference>
<keyword evidence="1" id="KW-0472">Membrane</keyword>
<gene>
    <name evidence="4" type="ORF">AWH56_023670</name>
    <name evidence="3" type="ORF">AWH56_14215</name>
</gene>
<dbReference type="RefSeq" id="WP_071317703.1">
    <property type="nucleotide sequence ID" value="NZ_CP063356.2"/>
</dbReference>
<dbReference type="Gene3D" id="3.30.70.1430">
    <property type="entry name" value="Multidrug efflux transporter AcrB pore domain"/>
    <property type="match status" value="2"/>
</dbReference>
<dbReference type="SUPFAM" id="SSF82714">
    <property type="entry name" value="Multidrug efflux transporter AcrB TolC docking domain, DN and DC subdomains"/>
    <property type="match status" value="2"/>
</dbReference>
<dbReference type="PRINTS" id="PR00702">
    <property type="entry name" value="ACRIFLAVINRP"/>
</dbReference>
<feature type="transmembrane region" description="Helical" evidence="1">
    <location>
        <begin position="945"/>
        <end position="964"/>
    </location>
</feature>
<organism evidence="3 5">
    <name type="scientific">Anaerobacillus isosaccharinicus</name>
    <dbReference type="NCBI Taxonomy" id="1532552"/>
    <lineage>
        <taxon>Bacteria</taxon>
        <taxon>Bacillati</taxon>
        <taxon>Bacillota</taxon>
        <taxon>Bacilli</taxon>
        <taxon>Bacillales</taxon>
        <taxon>Bacillaceae</taxon>
        <taxon>Anaerobacillus</taxon>
    </lineage>
</organism>
<dbReference type="InterPro" id="IPR000731">
    <property type="entry name" value="SSD"/>
</dbReference>
<protein>
    <submittedName>
        <fullName evidence="4">Efflux RND transporter permease subunit</fullName>
    </submittedName>
</protein>
<dbReference type="SUPFAM" id="SSF82693">
    <property type="entry name" value="Multidrug efflux transporter AcrB pore domain, PN1, PN2, PC1 and PC2 subdomains"/>
    <property type="match status" value="3"/>
</dbReference>
<proteinExistence type="predicted"/>
<feature type="transmembrane region" description="Helical" evidence="1">
    <location>
        <begin position="462"/>
        <end position="489"/>
    </location>
</feature>
<evidence type="ECO:0000313" key="4">
    <source>
        <dbReference type="EMBL" id="QOY35635.1"/>
    </source>
</evidence>
<evidence type="ECO:0000256" key="1">
    <source>
        <dbReference type="SAM" id="Phobius"/>
    </source>
</evidence>
<dbReference type="Gene3D" id="3.30.70.1440">
    <property type="entry name" value="Multidrug efflux transporter AcrB pore domain"/>
    <property type="match status" value="1"/>
</dbReference>
<dbReference type="SUPFAM" id="SSF82866">
    <property type="entry name" value="Multidrug efflux transporter AcrB transmembrane domain"/>
    <property type="match status" value="2"/>
</dbReference>
<feature type="domain" description="SSD" evidence="2">
    <location>
        <begin position="334"/>
        <end position="487"/>
    </location>
</feature>
<feature type="transmembrane region" description="Helical" evidence="1">
    <location>
        <begin position="873"/>
        <end position="895"/>
    </location>
</feature>
<feature type="transmembrane region" description="Helical" evidence="1">
    <location>
        <begin position="333"/>
        <end position="352"/>
    </location>
</feature>
<keyword evidence="5" id="KW-1185">Reference proteome</keyword>
<dbReference type="Pfam" id="PF00873">
    <property type="entry name" value="ACR_tran"/>
    <property type="match status" value="1"/>
</dbReference>
<dbReference type="InterPro" id="IPR001036">
    <property type="entry name" value="Acrflvin-R"/>
</dbReference>
<keyword evidence="1" id="KW-1133">Transmembrane helix</keyword>
<dbReference type="GO" id="GO:0042910">
    <property type="term" value="F:xenobiotic transmembrane transporter activity"/>
    <property type="evidence" value="ECO:0007669"/>
    <property type="project" value="TreeGrafter"/>
</dbReference>
<feature type="transmembrane region" description="Helical" evidence="1">
    <location>
        <begin position="976"/>
        <end position="1002"/>
    </location>
</feature>
<evidence type="ECO:0000313" key="3">
    <source>
        <dbReference type="EMBL" id="OIJ12126.1"/>
    </source>
</evidence>
<feature type="transmembrane region" description="Helical" evidence="1">
    <location>
        <begin position="430"/>
        <end position="456"/>
    </location>
</feature>
<accession>A0A1S2LIB7</accession>
<dbReference type="KEGG" id="aia:AWH56_023670"/>
<dbReference type="Gene3D" id="3.30.2090.10">
    <property type="entry name" value="Multidrug efflux transporter AcrB TolC docking domain, DN and DC subdomains"/>
    <property type="match status" value="2"/>
</dbReference>
<dbReference type="PROSITE" id="PS50156">
    <property type="entry name" value="SSD"/>
    <property type="match status" value="1"/>
</dbReference>
<evidence type="ECO:0000259" key="2">
    <source>
        <dbReference type="PROSITE" id="PS50156"/>
    </source>
</evidence>
<feature type="transmembrane region" description="Helical" evidence="1">
    <location>
        <begin position="510"/>
        <end position="532"/>
    </location>
</feature>
<dbReference type="GO" id="GO:0005886">
    <property type="term" value="C:plasma membrane"/>
    <property type="evidence" value="ECO:0007669"/>
    <property type="project" value="TreeGrafter"/>
</dbReference>
<reference evidence="4" key="4">
    <citation type="submission" date="2020-10" db="EMBL/GenBank/DDBJ databases">
        <authorList>
            <person name="Bassil N.M."/>
            <person name="Lloyd J.R."/>
        </authorList>
    </citation>
    <scope>NUCLEOTIDE SEQUENCE</scope>
    <source>
        <strain evidence="4">NB2006</strain>
    </source>
</reference>
<dbReference type="EMBL" id="CP063356">
    <property type="protein sequence ID" value="QOY35635.1"/>
    <property type="molecule type" value="Genomic_DNA"/>
</dbReference>
<dbReference type="OrthoDB" id="9757876at2"/>
<keyword evidence="1" id="KW-0812">Transmembrane</keyword>
<dbReference type="Gene3D" id="1.20.1640.10">
    <property type="entry name" value="Multidrug efflux transporter AcrB transmembrane domain"/>
    <property type="match status" value="2"/>
</dbReference>
<dbReference type="Proteomes" id="UP000180175">
    <property type="component" value="Chromosome"/>
</dbReference>
<sequence length="1014" mass="109729">MKLPKLAVKNPVTTIMMMCLVLLLGFVSLTGLRLDLLPNINPPILAVMTTYPGAGPEEVAELVTKPVESVVGTSQGIESLQSRSSSNSSLVIAQYKWGTDISEVREDLSSSMGLVQLPQDAGRPMMVKFDPTMMPIIQLSVSNGEDLAHLQQLVAEMIVPQLQNIDGVASVNVTGGFEEEILVKLNKEELESHNLTQQQIVQMIQGNNLTFPGGVIEENGEKLNLRILAKVETVDQLKQLPVSILPSEDGLKIVTVGEIADVQLAKKDITSIARTNGKESLLISIQKEGTANTVEVSTNVQERLEKIKETNDELSFIVSSDQGEVIQQAVSNVMLALIFGGIFAVAVIFVFLRSIKSTIIVGIALPFSVITTFVLMYFTGMSLNIMSLGGLALGVGMLVDNSIVVIENIYRHLTKQQSRKDAVIQGASEVGGAVTASMLTTLSVFLPMVFIGGLIGDLFKELALTVTFSLFASWAVALTVVPTLAGLLLKPEKLKTRKENRFYKPVITWALNHRLMTLLIVGVALIGSLSLAPKIGTEFMPAQDEGMFSINVELPEGATFERTLEVVQLIESEVLRVSEVDVVTSSVGNADALMASITGSGENSGSLSVKLISDRKISTEEVIAQLEKTLDLDNEDVNVSFNISNSMAAMGGETNQVEVMLLGQSGERLESYTKELSSRLNDLEEIKSVTDSVQTGKPEYQFFLNKDEAFKHGLTAYQVATFINQSLQGTVAATIFDTQVRVQMEDISNSKKALEDLVMITPMNQEVSLKEIGEVVRGEGPITIVRENQQDSIVVTAKFEGTDMGTVSMNVQRTIDQMVTDLNIDTNQYQIKTAGGTEMMNEAFASLLLAVVLAMVFVYMVMASQFESLLQPLIIMFTLPLSIIGVVLGLLVTGYSFGVTAFLGIIILVGIVLNNAIVFIDYTNQLRIKGHTVHEALIEAGVTRLRPIVMTALTTALGLLPLAIGTGEGTALQAPMAIVVIGGLVSSTVLTLVVIPVIYSLLTSMVERMKQRFV</sequence>